<dbReference type="SUPFAM" id="SSF48726">
    <property type="entry name" value="Immunoglobulin"/>
    <property type="match status" value="1"/>
</dbReference>
<evidence type="ECO:0000256" key="5">
    <source>
        <dbReference type="SAM" id="Phobius"/>
    </source>
</evidence>
<accession>A0AA40HCZ3</accession>
<comment type="subcellular location">
    <subcellularLocation>
        <location evidence="1">Membrane</location>
    </subcellularLocation>
</comment>
<dbReference type="EMBL" id="JAULJE010000022">
    <property type="protein sequence ID" value="KAK1328974.1"/>
    <property type="molecule type" value="Genomic_DNA"/>
</dbReference>
<keyword evidence="2" id="KW-0732">Signal</keyword>
<keyword evidence="3 5" id="KW-0472">Membrane</keyword>
<proteinExistence type="predicted"/>
<evidence type="ECO:0000313" key="7">
    <source>
        <dbReference type="Proteomes" id="UP001177744"/>
    </source>
</evidence>
<name>A0AA40HCZ3_CNENI</name>
<comment type="caution">
    <text evidence="6">The sequence shown here is derived from an EMBL/GenBank/DDBJ whole genome shotgun (WGS) entry which is preliminary data.</text>
</comment>
<evidence type="ECO:0000313" key="6">
    <source>
        <dbReference type="EMBL" id="KAK1328974.1"/>
    </source>
</evidence>
<dbReference type="Proteomes" id="UP001177744">
    <property type="component" value="Unassembled WGS sequence"/>
</dbReference>
<dbReference type="Gene3D" id="2.60.40.10">
    <property type="entry name" value="Immunoglobulins"/>
    <property type="match status" value="1"/>
</dbReference>
<dbReference type="AlphaFoldDB" id="A0AA40HCZ3"/>
<keyword evidence="4" id="KW-0325">Glycoprotein</keyword>
<protein>
    <recommendedName>
        <fullName evidence="8">Lymphocyte function-associated antigen 3</fullName>
    </recommendedName>
</protein>
<sequence length="261" mass="29840">MEKCPQSILEDGFLFPTVVFFPNLFFFLSHLDFISCQSLPRFGRIGENITLSPSSTVNFTEIIWKKGMNKIIEWNGNTGVIRYPLFKERVHLDIESGDLVIFKLTSLDEDEYEIESVDLTNGLKFNLIVLDPLPSPTLHCNWTNESLSVHCEMPQSYSRHREQLRYAWRCSSQQCERSLQLAALVPYPLPVLHFTKGDDLSQEVQCFVGNPESNRTSSMLLSTCVPADNSRHRYALIALLFVGIVFIIGMYTSLKNVSFQT</sequence>
<dbReference type="InterPro" id="IPR015631">
    <property type="entry name" value="CD2/SLAM_rcpt"/>
</dbReference>
<evidence type="ECO:0000256" key="2">
    <source>
        <dbReference type="ARBA" id="ARBA00022729"/>
    </source>
</evidence>
<evidence type="ECO:0000256" key="3">
    <source>
        <dbReference type="ARBA" id="ARBA00023136"/>
    </source>
</evidence>
<gene>
    <name evidence="6" type="ORF">QTO34_011145</name>
</gene>
<evidence type="ECO:0008006" key="8">
    <source>
        <dbReference type="Google" id="ProtNLM"/>
    </source>
</evidence>
<dbReference type="GO" id="GO:0005102">
    <property type="term" value="F:signaling receptor binding"/>
    <property type="evidence" value="ECO:0007669"/>
    <property type="project" value="TreeGrafter"/>
</dbReference>
<dbReference type="GO" id="GO:0016020">
    <property type="term" value="C:membrane"/>
    <property type="evidence" value="ECO:0007669"/>
    <property type="project" value="UniProtKB-SubCell"/>
</dbReference>
<dbReference type="InterPro" id="IPR036179">
    <property type="entry name" value="Ig-like_dom_sf"/>
</dbReference>
<organism evidence="6 7">
    <name type="scientific">Cnephaeus nilssonii</name>
    <name type="common">Northern bat</name>
    <name type="synonym">Eptesicus nilssonii</name>
    <dbReference type="NCBI Taxonomy" id="3371016"/>
    <lineage>
        <taxon>Eukaryota</taxon>
        <taxon>Metazoa</taxon>
        <taxon>Chordata</taxon>
        <taxon>Craniata</taxon>
        <taxon>Vertebrata</taxon>
        <taxon>Euteleostomi</taxon>
        <taxon>Mammalia</taxon>
        <taxon>Eutheria</taxon>
        <taxon>Laurasiatheria</taxon>
        <taxon>Chiroptera</taxon>
        <taxon>Yangochiroptera</taxon>
        <taxon>Vespertilionidae</taxon>
        <taxon>Cnephaeus</taxon>
    </lineage>
</organism>
<dbReference type="PANTHER" id="PTHR12080:SF55">
    <property type="entry name" value="LYMPHOCYTE FUNCTION-ASSOCIATED ANTIGEN 3"/>
    <property type="match status" value="1"/>
</dbReference>
<dbReference type="GO" id="GO:0009986">
    <property type="term" value="C:cell surface"/>
    <property type="evidence" value="ECO:0007669"/>
    <property type="project" value="TreeGrafter"/>
</dbReference>
<evidence type="ECO:0000256" key="1">
    <source>
        <dbReference type="ARBA" id="ARBA00004370"/>
    </source>
</evidence>
<dbReference type="InterPro" id="IPR013783">
    <property type="entry name" value="Ig-like_fold"/>
</dbReference>
<keyword evidence="7" id="KW-1185">Reference proteome</keyword>
<reference evidence="6" key="1">
    <citation type="submission" date="2023-06" db="EMBL/GenBank/DDBJ databases">
        <title>Reference genome for the Northern bat (Eptesicus nilssonii), a most northern bat species.</title>
        <authorList>
            <person name="Laine V.N."/>
            <person name="Pulliainen A.T."/>
            <person name="Lilley T.M."/>
        </authorList>
    </citation>
    <scope>NUCLEOTIDE SEQUENCE</scope>
    <source>
        <strain evidence="6">BLF_Eptnil</strain>
        <tissue evidence="6">Kidney</tissue>
    </source>
</reference>
<keyword evidence="5" id="KW-1133">Transmembrane helix</keyword>
<keyword evidence="5" id="KW-0812">Transmembrane</keyword>
<evidence type="ECO:0000256" key="4">
    <source>
        <dbReference type="ARBA" id="ARBA00023180"/>
    </source>
</evidence>
<dbReference type="PANTHER" id="PTHR12080">
    <property type="entry name" value="SIGNALING LYMPHOCYTIC ACTIVATION MOLECULE"/>
    <property type="match status" value="1"/>
</dbReference>
<feature type="transmembrane region" description="Helical" evidence="5">
    <location>
        <begin position="234"/>
        <end position="254"/>
    </location>
</feature>
<feature type="transmembrane region" description="Helical" evidence="5">
    <location>
        <begin position="12"/>
        <end position="31"/>
    </location>
</feature>